<evidence type="ECO:0000313" key="2">
    <source>
        <dbReference type="Proteomes" id="UP000233551"/>
    </source>
</evidence>
<protein>
    <submittedName>
        <fullName evidence="1">Uncharacterized protein</fullName>
    </submittedName>
</protein>
<name>A0A2I0IFY2_PUNGR</name>
<proteinExistence type="predicted"/>
<dbReference type="Proteomes" id="UP000233551">
    <property type="component" value="Unassembled WGS sequence"/>
</dbReference>
<organism evidence="1 2">
    <name type="scientific">Punica granatum</name>
    <name type="common">Pomegranate</name>
    <dbReference type="NCBI Taxonomy" id="22663"/>
    <lineage>
        <taxon>Eukaryota</taxon>
        <taxon>Viridiplantae</taxon>
        <taxon>Streptophyta</taxon>
        <taxon>Embryophyta</taxon>
        <taxon>Tracheophyta</taxon>
        <taxon>Spermatophyta</taxon>
        <taxon>Magnoliopsida</taxon>
        <taxon>eudicotyledons</taxon>
        <taxon>Gunneridae</taxon>
        <taxon>Pentapetalae</taxon>
        <taxon>rosids</taxon>
        <taxon>malvids</taxon>
        <taxon>Myrtales</taxon>
        <taxon>Lythraceae</taxon>
        <taxon>Punica</taxon>
    </lineage>
</organism>
<keyword evidence="2" id="KW-1185">Reference proteome</keyword>
<gene>
    <name evidence="1" type="ORF">CRG98_036702</name>
</gene>
<reference evidence="1 2" key="1">
    <citation type="submission" date="2017-11" db="EMBL/GenBank/DDBJ databases">
        <title>De-novo sequencing of pomegranate (Punica granatum L.) genome.</title>
        <authorList>
            <person name="Akparov Z."/>
            <person name="Amiraslanov A."/>
            <person name="Hajiyeva S."/>
            <person name="Abbasov M."/>
            <person name="Kaur K."/>
            <person name="Hamwieh A."/>
            <person name="Solovyev V."/>
            <person name="Salamov A."/>
            <person name="Braich B."/>
            <person name="Kosarev P."/>
            <person name="Mahmoud A."/>
            <person name="Hajiyev E."/>
            <person name="Babayeva S."/>
            <person name="Izzatullayeva V."/>
            <person name="Mammadov A."/>
            <person name="Mammadov A."/>
            <person name="Sharifova S."/>
            <person name="Ojaghi J."/>
            <person name="Eynullazada K."/>
            <person name="Bayramov B."/>
            <person name="Abdulazimova A."/>
            <person name="Shahmuradov I."/>
        </authorList>
    </citation>
    <scope>NUCLEOTIDE SEQUENCE [LARGE SCALE GENOMIC DNA]</scope>
    <source>
        <strain evidence="2">cv. AG2017</strain>
        <tissue evidence="1">Leaf</tissue>
    </source>
</reference>
<evidence type="ECO:0000313" key="1">
    <source>
        <dbReference type="EMBL" id="PKI42904.1"/>
    </source>
</evidence>
<accession>A0A2I0IFY2</accession>
<dbReference type="EMBL" id="PGOL01003125">
    <property type="protein sequence ID" value="PKI42904.1"/>
    <property type="molecule type" value="Genomic_DNA"/>
</dbReference>
<sequence>MAISTAVVAKGAAQSHGVCPVRVWQWGLTEDLRADEELVNFFPLLKSHELKSIRRSEYIGRIRGVMDDAQEGLLANGSSALLAGDEKRLASRPPL</sequence>
<comment type="caution">
    <text evidence="1">The sequence shown here is derived from an EMBL/GenBank/DDBJ whole genome shotgun (WGS) entry which is preliminary data.</text>
</comment>
<dbReference type="AlphaFoldDB" id="A0A2I0IFY2"/>